<reference evidence="2" key="1">
    <citation type="journal article" date="2019" name="Int. J. Syst. Evol. Microbiol.">
        <title>The Global Catalogue of Microorganisms (GCM) 10K type strain sequencing project: providing services to taxonomists for standard genome sequencing and annotation.</title>
        <authorList>
            <consortium name="The Broad Institute Genomics Platform"/>
            <consortium name="The Broad Institute Genome Sequencing Center for Infectious Disease"/>
            <person name="Wu L."/>
            <person name="Ma J."/>
        </authorList>
    </citation>
    <scope>NUCLEOTIDE SEQUENCE [LARGE SCALE GENOMIC DNA]</scope>
    <source>
        <strain evidence="2">CGMCC 1.12806</strain>
    </source>
</reference>
<protein>
    <submittedName>
        <fullName evidence="1">Uncharacterized protein</fullName>
    </submittedName>
</protein>
<sequence>MLPFERIHQAYNDVTQTTLARWERSDGCGSVRDEPFYHPTKLAFSSGNRAELRPDVLRLLSAMQEVTQDDPLADLNTASGVHFSFFPITNALYTRLEQSEEREAFTAIFSRCCAGHIMHISQLRLVALPNQILLAGIPDARSLDVRKLFAEALLDSKWQDKVRARYPSGDIPQLFWHSTLLRYNAECVSPKLQALFLHFQNHDFGAISLPVRLVMCNYNWQQVEFLV</sequence>
<dbReference type="RefSeq" id="WP_188473852.1">
    <property type="nucleotide sequence ID" value="NZ_BMFZ01000006.1"/>
</dbReference>
<organism evidence="1 2">
    <name type="scientific">Hafnia psychrotolerans</name>
    <dbReference type="NCBI Taxonomy" id="1477018"/>
    <lineage>
        <taxon>Bacteria</taxon>
        <taxon>Pseudomonadati</taxon>
        <taxon>Pseudomonadota</taxon>
        <taxon>Gammaproteobacteria</taxon>
        <taxon>Enterobacterales</taxon>
        <taxon>Hafniaceae</taxon>
        <taxon>Hafnia</taxon>
    </lineage>
</organism>
<evidence type="ECO:0000313" key="1">
    <source>
        <dbReference type="EMBL" id="GGA48635.1"/>
    </source>
</evidence>
<gene>
    <name evidence="1" type="ORF">GCM10011328_24830</name>
</gene>
<comment type="caution">
    <text evidence="1">The sequence shown here is derived from an EMBL/GenBank/DDBJ whole genome shotgun (WGS) entry which is preliminary data.</text>
</comment>
<keyword evidence="2" id="KW-1185">Reference proteome</keyword>
<name>A0ABQ1GRP7_9GAMM</name>
<evidence type="ECO:0000313" key="2">
    <source>
        <dbReference type="Proteomes" id="UP000627464"/>
    </source>
</evidence>
<dbReference type="EMBL" id="BMFZ01000006">
    <property type="protein sequence ID" value="GGA48635.1"/>
    <property type="molecule type" value="Genomic_DNA"/>
</dbReference>
<dbReference type="Proteomes" id="UP000627464">
    <property type="component" value="Unassembled WGS sequence"/>
</dbReference>
<proteinExistence type="predicted"/>
<accession>A0ABQ1GRP7</accession>